<evidence type="ECO:0000313" key="3">
    <source>
        <dbReference type="EMBL" id="MET1473448.1"/>
    </source>
</evidence>
<protein>
    <recommendedName>
        <fullName evidence="5">Transmembrane protein</fullName>
    </recommendedName>
</protein>
<keyword evidence="2" id="KW-0812">Transmembrane</keyword>
<keyword evidence="4" id="KW-1185">Reference proteome</keyword>
<name>A0ABV2C2X0_9BURK</name>
<dbReference type="EMBL" id="JBEWCH010000002">
    <property type="protein sequence ID" value="MET1473448.1"/>
    <property type="molecule type" value="Genomic_DNA"/>
</dbReference>
<evidence type="ECO:0000313" key="4">
    <source>
        <dbReference type="Proteomes" id="UP001548587"/>
    </source>
</evidence>
<comment type="caution">
    <text evidence="3">The sequence shown here is derived from an EMBL/GenBank/DDBJ whole genome shotgun (WGS) entry which is preliminary data.</text>
</comment>
<dbReference type="RefSeq" id="WP_245170095.1">
    <property type="nucleotide sequence ID" value="NZ_JBEWCH010000002.1"/>
</dbReference>
<evidence type="ECO:0000256" key="1">
    <source>
        <dbReference type="SAM" id="MobiDB-lite"/>
    </source>
</evidence>
<evidence type="ECO:0008006" key="5">
    <source>
        <dbReference type="Google" id="ProtNLM"/>
    </source>
</evidence>
<keyword evidence="2" id="KW-0472">Membrane</keyword>
<feature type="transmembrane region" description="Helical" evidence="2">
    <location>
        <begin position="37"/>
        <end position="54"/>
    </location>
</feature>
<accession>A0ABV2C2X0</accession>
<sequence length="96" mass="10791">MRDLSRESARAAPVQLSRPEGEHCDSGCAMNWLADRLLLIVTALIVTAAGWAIISATGEWFPLLMTVTAFASLWIENSRLRKLLEQNGIDPRRRKR</sequence>
<organism evidence="3 4">
    <name type="scientific">Burkholderia sola</name>
    <dbReference type="NCBI Taxonomy" id="2843302"/>
    <lineage>
        <taxon>Bacteria</taxon>
        <taxon>Pseudomonadati</taxon>
        <taxon>Pseudomonadota</taxon>
        <taxon>Betaproteobacteria</taxon>
        <taxon>Burkholderiales</taxon>
        <taxon>Burkholderiaceae</taxon>
        <taxon>Burkholderia</taxon>
        <taxon>Burkholderia cepacia complex</taxon>
    </lineage>
</organism>
<proteinExistence type="predicted"/>
<evidence type="ECO:0000256" key="2">
    <source>
        <dbReference type="SAM" id="Phobius"/>
    </source>
</evidence>
<reference evidence="3 4" key="1">
    <citation type="submission" date="2024-06" db="EMBL/GenBank/DDBJ databases">
        <title>Burkholderia sola in Mexico.</title>
        <authorList>
            <person name="Estrada P."/>
        </authorList>
    </citation>
    <scope>NUCLEOTIDE SEQUENCE [LARGE SCALE GENOMIC DNA]</scope>
    <source>
        <strain evidence="3 4">CpTa8-5</strain>
    </source>
</reference>
<feature type="transmembrane region" description="Helical" evidence="2">
    <location>
        <begin position="60"/>
        <end position="76"/>
    </location>
</feature>
<feature type="region of interest" description="Disordered" evidence="1">
    <location>
        <begin position="1"/>
        <end position="22"/>
    </location>
</feature>
<gene>
    <name evidence="3" type="ORF">ABXL37_04240</name>
</gene>
<dbReference type="Proteomes" id="UP001548587">
    <property type="component" value="Unassembled WGS sequence"/>
</dbReference>
<keyword evidence="2" id="KW-1133">Transmembrane helix</keyword>